<feature type="domain" description="Protein kinase" evidence="8">
    <location>
        <begin position="183"/>
        <end position="449"/>
    </location>
</feature>
<evidence type="ECO:0000313" key="9">
    <source>
        <dbReference type="EMBL" id="KMS73517.1"/>
    </source>
</evidence>
<gene>
    <name evidence="9" type="ORF">ACM01_18750</name>
</gene>
<keyword evidence="2" id="KW-0808">Transferase</keyword>
<dbReference type="InterPro" id="IPR000719">
    <property type="entry name" value="Prot_kinase_dom"/>
</dbReference>
<dbReference type="CDD" id="cd14014">
    <property type="entry name" value="STKc_PknB_like"/>
    <property type="match status" value="1"/>
</dbReference>
<dbReference type="Proteomes" id="UP000037432">
    <property type="component" value="Unassembled WGS sequence"/>
</dbReference>
<evidence type="ECO:0000256" key="3">
    <source>
        <dbReference type="ARBA" id="ARBA00022741"/>
    </source>
</evidence>
<dbReference type="Gene3D" id="2.60.200.20">
    <property type="match status" value="1"/>
</dbReference>
<sequence length="454" mass="49418">MSRPPTVTLTLVSGRLDRGAYVFEERGTSIVGRSGDCSPQLPNDEHHRTVSRHHCLLDVNPPAIRIRDLGSLNGTYLNGRKIGQRAKDETPEEAAAQTYPEHDLNDGDRIRIGDTVFRVNIHAEDTVSRARCARCGRDVGDEAGFQPGDYLCAACQARPGAILRMLLDLARPGHSELDVIAGYTLLQELGRGGMGVVHLARHESSGKEVALKVMLPRVATRPEARERFLREAALTKALRHPNIAALKGAGYCDGVFFFTTEYCTGGGLDTLLRRSGGRLPVDEAVDFAVQALRGLEAAHGQGVVHRDLSPSNILLHKAPDGSLTAKISDFGLAKAFDRAGLSGLTRTGDAMGKPRFMPARQVTNFKDARPAVDVWALAACLYNMLTGVFPRDFPPGEDPWRIVLESPAVPVREREPEVPRALADVIDQALREEPEFGFHSAADLRQALLEATHG</sequence>
<dbReference type="PROSITE" id="PS50011">
    <property type="entry name" value="PROTEIN_KINASE_DOM"/>
    <property type="match status" value="1"/>
</dbReference>
<dbReference type="InterPro" id="IPR008984">
    <property type="entry name" value="SMAD_FHA_dom_sf"/>
</dbReference>
<keyword evidence="1" id="KW-0597">Phosphoprotein</keyword>
<name>A0A0J7ZDU1_STRVR</name>
<dbReference type="Pfam" id="PF00069">
    <property type="entry name" value="Pkinase"/>
    <property type="match status" value="1"/>
</dbReference>
<organism evidence="9 10">
    <name type="scientific">Streptomyces viridochromogenes</name>
    <dbReference type="NCBI Taxonomy" id="1938"/>
    <lineage>
        <taxon>Bacteria</taxon>
        <taxon>Bacillati</taxon>
        <taxon>Actinomycetota</taxon>
        <taxon>Actinomycetes</taxon>
        <taxon>Kitasatosporales</taxon>
        <taxon>Streptomycetaceae</taxon>
        <taxon>Streptomyces</taxon>
    </lineage>
</organism>
<accession>A0A0J7ZDU1</accession>
<feature type="binding site" evidence="6">
    <location>
        <position position="212"/>
    </location>
    <ligand>
        <name>ATP</name>
        <dbReference type="ChEBI" id="CHEBI:30616"/>
    </ligand>
</feature>
<dbReference type="PROSITE" id="PS00109">
    <property type="entry name" value="PROTEIN_KINASE_TYR"/>
    <property type="match status" value="1"/>
</dbReference>
<evidence type="ECO:0000256" key="1">
    <source>
        <dbReference type="ARBA" id="ARBA00022553"/>
    </source>
</evidence>
<dbReference type="GO" id="GO:0004674">
    <property type="term" value="F:protein serine/threonine kinase activity"/>
    <property type="evidence" value="ECO:0007669"/>
    <property type="project" value="UniProtKB-KW"/>
</dbReference>
<dbReference type="SUPFAM" id="SSF49879">
    <property type="entry name" value="SMAD/FHA domain"/>
    <property type="match status" value="1"/>
</dbReference>
<evidence type="ECO:0000256" key="4">
    <source>
        <dbReference type="ARBA" id="ARBA00022777"/>
    </source>
</evidence>
<evidence type="ECO:0000259" key="7">
    <source>
        <dbReference type="PROSITE" id="PS50006"/>
    </source>
</evidence>
<dbReference type="Gene3D" id="3.30.200.20">
    <property type="entry name" value="Phosphorylase Kinase, domain 1"/>
    <property type="match status" value="1"/>
</dbReference>
<evidence type="ECO:0000313" key="10">
    <source>
        <dbReference type="Proteomes" id="UP000037432"/>
    </source>
</evidence>
<proteinExistence type="predicted"/>
<keyword evidence="4 9" id="KW-0418">Kinase</keyword>
<dbReference type="Gene3D" id="1.10.510.10">
    <property type="entry name" value="Transferase(Phosphotransferase) domain 1"/>
    <property type="match status" value="1"/>
</dbReference>
<dbReference type="InterPro" id="IPR000253">
    <property type="entry name" value="FHA_dom"/>
</dbReference>
<dbReference type="PATRIC" id="fig|1938.3.peg.3945"/>
<dbReference type="SUPFAM" id="SSF56112">
    <property type="entry name" value="Protein kinase-like (PK-like)"/>
    <property type="match status" value="1"/>
</dbReference>
<evidence type="ECO:0000259" key="8">
    <source>
        <dbReference type="PROSITE" id="PS50011"/>
    </source>
</evidence>
<dbReference type="GO" id="GO:0005524">
    <property type="term" value="F:ATP binding"/>
    <property type="evidence" value="ECO:0007669"/>
    <property type="project" value="UniProtKB-UniRule"/>
</dbReference>
<dbReference type="InterPro" id="IPR017441">
    <property type="entry name" value="Protein_kinase_ATP_BS"/>
</dbReference>
<evidence type="ECO:0000256" key="2">
    <source>
        <dbReference type="ARBA" id="ARBA00022679"/>
    </source>
</evidence>
<dbReference type="PROSITE" id="PS00107">
    <property type="entry name" value="PROTEIN_KINASE_ATP"/>
    <property type="match status" value="1"/>
</dbReference>
<feature type="domain" description="FHA" evidence="7">
    <location>
        <begin position="29"/>
        <end position="82"/>
    </location>
</feature>
<dbReference type="RefSeq" id="WP_048582399.1">
    <property type="nucleotide sequence ID" value="NZ_LFNT01000019.1"/>
</dbReference>
<dbReference type="OrthoDB" id="9762169at2"/>
<dbReference type="PANTHER" id="PTHR43289:SF34">
    <property type="entry name" value="SERINE_THREONINE-PROTEIN KINASE YBDM-RELATED"/>
    <property type="match status" value="1"/>
</dbReference>
<dbReference type="InterPro" id="IPR011009">
    <property type="entry name" value="Kinase-like_dom_sf"/>
</dbReference>
<keyword evidence="9" id="KW-0723">Serine/threonine-protein kinase</keyword>
<evidence type="ECO:0000256" key="5">
    <source>
        <dbReference type="ARBA" id="ARBA00022840"/>
    </source>
</evidence>
<dbReference type="PANTHER" id="PTHR43289">
    <property type="entry name" value="MITOGEN-ACTIVATED PROTEIN KINASE KINASE KINASE 20-RELATED"/>
    <property type="match status" value="1"/>
</dbReference>
<comment type="caution">
    <text evidence="9">The sequence shown here is derived from an EMBL/GenBank/DDBJ whole genome shotgun (WGS) entry which is preliminary data.</text>
</comment>
<dbReference type="SMART" id="SM00240">
    <property type="entry name" value="FHA"/>
    <property type="match status" value="1"/>
</dbReference>
<reference evidence="9 10" key="1">
    <citation type="submission" date="2015-06" db="EMBL/GenBank/DDBJ databases">
        <authorList>
            <person name="Ju K.-S."/>
            <person name="Doroghazi J.R."/>
            <person name="Metcalf W.W."/>
        </authorList>
    </citation>
    <scope>NUCLEOTIDE SEQUENCE [LARGE SCALE GENOMIC DNA]</scope>
    <source>
        <strain evidence="9 10">NRRL 3414</strain>
    </source>
</reference>
<keyword evidence="5 6" id="KW-0067">ATP-binding</keyword>
<dbReference type="AlphaFoldDB" id="A0A0J7ZDU1"/>
<protein>
    <submittedName>
        <fullName evidence="9">Serine/threonine protein kinase</fullName>
    </submittedName>
</protein>
<dbReference type="PROSITE" id="PS50006">
    <property type="entry name" value="FHA_DOMAIN"/>
    <property type="match status" value="1"/>
</dbReference>
<dbReference type="EMBL" id="LFNT01000019">
    <property type="protein sequence ID" value="KMS73517.1"/>
    <property type="molecule type" value="Genomic_DNA"/>
</dbReference>
<keyword evidence="3 6" id="KW-0547">Nucleotide-binding</keyword>
<dbReference type="Pfam" id="PF00498">
    <property type="entry name" value="FHA"/>
    <property type="match status" value="1"/>
</dbReference>
<dbReference type="InterPro" id="IPR008266">
    <property type="entry name" value="Tyr_kinase_AS"/>
</dbReference>
<evidence type="ECO:0000256" key="6">
    <source>
        <dbReference type="PROSITE-ProRule" id="PRU10141"/>
    </source>
</evidence>